<evidence type="ECO:0000256" key="2">
    <source>
        <dbReference type="ARBA" id="ARBA00022475"/>
    </source>
</evidence>
<evidence type="ECO:0000256" key="7">
    <source>
        <dbReference type="SAM" id="Phobius"/>
    </source>
</evidence>
<dbReference type="PANTHER" id="PTHR40077:SF2">
    <property type="entry name" value="MEMBRANE PROTEIN"/>
    <property type="match status" value="1"/>
</dbReference>
<reference evidence="10" key="1">
    <citation type="journal article" date="2019" name="Int. J. Syst. Evol. Microbiol.">
        <title>The Global Catalogue of Microorganisms (GCM) 10K type strain sequencing project: providing services to taxonomists for standard genome sequencing and annotation.</title>
        <authorList>
            <consortium name="The Broad Institute Genomics Platform"/>
            <consortium name="The Broad Institute Genome Sequencing Center for Infectious Disease"/>
            <person name="Wu L."/>
            <person name="Ma J."/>
        </authorList>
    </citation>
    <scope>NUCLEOTIDE SEQUENCE [LARGE SCALE GENOMIC DNA]</scope>
    <source>
        <strain evidence="10">NBRC 106310</strain>
    </source>
</reference>
<comment type="subcellular location">
    <subcellularLocation>
        <location evidence="1">Cell membrane</location>
        <topology evidence="1">Multi-pass membrane protein</topology>
    </subcellularLocation>
</comment>
<feature type="transmembrane region" description="Helical" evidence="7">
    <location>
        <begin position="51"/>
        <end position="72"/>
    </location>
</feature>
<feature type="region of interest" description="Disordered" evidence="6">
    <location>
        <begin position="176"/>
        <end position="197"/>
    </location>
</feature>
<organism evidence="9 10">
    <name type="scientific">Microbacterium suwonense</name>
    <dbReference type="NCBI Taxonomy" id="683047"/>
    <lineage>
        <taxon>Bacteria</taxon>
        <taxon>Bacillati</taxon>
        <taxon>Actinomycetota</taxon>
        <taxon>Actinomycetes</taxon>
        <taxon>Micrococcales</taxon>
        <taxon>Microbacteriaceae</taxon>
        <taxon>Microbacterium</taxon>
    </lineage>
</organism>
<gene>
    <name evidence="9" type="ORF">GCM10025863_17370</name>
</gene>
<feature type="transmembrane region" description="Helical" evidence="7">
    <location>
        <begin position="79"/>
        <end position="96"/>
    </location>
</feature>
<keyword evidence="4 7" id="KW-1133">Transmembrane helix</keyword>
<proteinExistence type="predicted"/>
<protein>
    <recommendedName>
        <fullName evidence="8">DUF3817 domain-containing protein</fullName>
    </recommendedName>
</protein>
<evidence type="ECO:0000256" key="4">
    <source>
        <dbReference type="ARBA" id="ARBA00022989"/>
    </source>
</evidence>
<evidence type="ECO:0000313" key="9">
    <source>
        <dbReference type="EMBL" id="BDZ39123.1"/>
    </source>
</evidence>
<name>A0ABN6X537_9MICO</name>
<feature type="transmembrane region" description="Helical" evidence="7">
    <location>
        <begin position="108"/>
        <end position="129"/>
    </location>
</feature>
<feature type="compositionally biased region" description="Polar residues" evidence="6">
    <location>
        <begin position="183"/>
        <end position="197"/>
    </location>
</feature>
<dbReference type="PANTHER" id="PTHR40077">
    <property type="entry name" value="MEMBRANE PROTEIN-RELATED"/>
    <property type="match status" value="1"/>
</dbReference>
<sequence length="197" mass="21501">MGVPLRGGGASASGRRDVGIRSERAVPPTRLVSMPEPKIASFPAIRGALKFYQIASVITGVMLLLLVTEMVLKYTPIRLELFLGGSGGFLWFADVVEGAEGLESTGDGVNLSLGILIVHGWFYVVYLFACFRVWSLMRWPFLRFIMLALGGVVPFLSFFMELRVSRDIRKYLASREAKDASAGSETPTTASSTEGSR</sequence>
<feature type="transmembrane region" description="Helical" evidence="7">
    <location>
        <begin position="141"/>
        <end position="160"/>
    </location>
</feature>
<keyword evidence="2" id="KW-1003">Cell membrane</keyword>
<evidence type="ECO:0000256" key="6">
    <source>
        <dbReference type="SAM" id="MobiDB-lite"/>
    </source>
</evidence>
<dbReference type="Proteomes" id="UP001321543">
    <property type="component" value="Chromosome"/>
</dbReference>
<evidence type="ECO:0000256" key="1">
    <source>
        <dbReference type="ARBA" id="ARBA00004651"/>
    </source>
</evidence>
<dbReference type="NCBIfam" id="TIGR03954">
    <property type="entry name" value="integ_memb_HG"/>
    <property type="match status" value="1"/>
</dbReference>
<keyword evidence="5 7" id="KW-0472">Membrane</keyword>
<keyword evidence="3 7" id="KW-0812">Transmembrane</keyword>
<accession>A0ABN6X537</accession>
<evidence type="ECO:0000256" key="3">
    <source>
        <dbReference type="ARBA" id="ARBA00022692"/>
    </source>
</evidence>
<evidence type="ECO:0000256" key="5">
    <source>
        <dbReference type="ARBA" id="ARBA00023136"/>
    </source>
</evidence>
<dbReference type="InterPro" id="IPR023845">
    <property type="entry name" value="DUF3817_TM"/>
</dbReference>
<evidence type="ECO:0000259" key="8">
    <source>
        <dbReference type="Pfam" id="PF12823"/>
    </source>
</evidence>
<evidence type="ECO:0000313" key="10">
    <source>
        <dbReference type="Proteomes" id="UP001321543"/>
    </source>
</evidence>
<dbReference type="Pfam" id="PF12823">
    <property type="entry name" value="DUF3817"/>
    <property type="match status" value="1"/>
</dbReference>
<dbReference type="EMBL" id="AP027728">
    <property type="protein sequence ID" value="BDZ39123.1"/>
    <property type="molecule type" value="Genomic_DNA"/>
</dbReference>
<keyword evidence="10" id="KW-1185">Reference proteome</keyword>
<feature type="domain" description="DUF3817" evidence="8">
    <location>
        <begin position="49"/>
        <end position="166"/>
    </location>
</feature>